<dbReference type="GO" id="GO:0033186">
    <property type="term" value="C:CAF-1 complex"/>
    <property type="evidence" value="ECO:0007669"/>
    <property type="project" value="TreeGrafter"/>
</dbReference>
<sequence>MRLLPLFAPTEGQPLTSEILTSRICFLATRKSFCSKKSQDAMLNVLEDTQPEKLWRWEVREVRTLAHDLRPVVAQGKKRAKAAQDLLSALDALLDALPGEEASAAAATKALARAQRAWDAYCKSDKAAKISRKTGFKEAELDKARSKFLSFFGGAPAKSPASAAPPSAAVVDLTCPRDDARGATPLAGPRGGTLSTATTPGPARRLSMAGAGTPATAPRRDRTFDELFLKPEPHASLDALRGSVRDRTEAVDAALGPDAAPVDATGLWRDWLRAAKRARRQLRPENALGLPPSWARRRGQALEVAREHHSRSVAAGVDPAQVKTWRRKLIWFPADSARPAFYGSVGERSASVGPRRCLGRDPALDYEVMSDLDWEEEPEGSSLSDCDGSDAGSDAGDESDNEGSFIIADGYLSEDEGIRSDDDLAQLESADEHDAQPGLLTLRLAAQLAALAERAKRAGQALVVSRLAPTPPSAREQAADPELLGALPVIAGPDQAVRVVAPGEGEDLEAADDHRGADGAQPDPGAAEAGGKRAAPAPWDRPEALLPELMLMIRDEPHVTKKQVVERFMANHPDLRIPKSWVLSRLGTFVEWKGRTATLTNMAQTQFKEALESAPGPTPDAAGSEAQPKHAQQQPLLAAFQRAEASERRVPDWAHALSILESGSDEAICGLAEVFEAQLLARREALGPLPAYLVASLVERLADTLAASVPTRLALCSMLAAACEHLVEASAAAARDAQSTASQMAWAVDRGARAR</sequence>
<feature type="compositionally biased region" description="Low complexity" evidence="5">
    <location>
        <begin position="380"/>
        <end position="394"/>
    </location>
</feature>
<dbReference type="AlphaFoldDB" id="A0AAD9IL22"/>
<comment type="caution">
    <text evidence="7">The sequence shown here is derived from an EMBL/GenBank/DDBJ whole genome shotgun (WGS) entry which is preliminary data.</text>
</comment>
<comment type="subcellular location">
    <subcellularLocation>
        <location evidence="1">Nucleus</location>
    </subcellularLocation>
</comment>
<evidence type="ECO:0000256" key="1">
    <source>
        <dbReference type="ARBA" id="ARBA00004123"/>
    </source>
</evidence>
<evidence type="ECO:0000313" key="8">
    <source>
        <dbReference type="Proteomes" id="UP001255856"/>
    </source>
</evidence>
<evidence type="ECO:0000259" key="6">
    <source>
        <dbReference type="Pfam" id="PF12253"/>
    </source>
</evidence>
<evidence type="ECO:0000256" key="5">
    <source>
        <dbReference type="SAM" id="MobiDB-lite"/>
    </source>
</evidence>
<protein>
    <recommendedName>
        <fullName evidence="6">Chromatin assembly factor 1 subunit A dimerization domain-containing protein</fullName>
    </recommendedName>
</protein>
<proteinExistence type="predicted"/>
<keyword evidence="3" id="KW-0234">DNA repair</keyword>
<evidence type="ECO:0000313" key="7">
    <source>
        <dbReference type="EMBL" id="KAK2078605.1"/>
    </source>
</evidence>
<dbReference type="InterPro" id="IPR022043">
    <property type="entry name" value="CAF1A_DD"/>
</dbReference>
<evidence type="ECO:0000256" key="4">
    <source>
        <dbReference type="ARBA" id="ARBA00023242"/>
    </source>
</evidence>
<organism evidence="7 8">
    <name type="scientific">Prototheca wickerhamii</name>
    <dbReference type="NCBI Taxonomy" id="3111"/>
    <lineage>
        <taxon>Eukaryota</taxon>
        <taxon>Viridiplantae</taxon>
        <taxon>Chlorophyta</taxon>
        <taxon>core chlorophytes</taxon>
        <taxon>Trebouxiophyceae</taxon>
        <taxon>Chlorellales</taxon>
        <taxon>Chlorellaceae</taxon>
        <taxon>Prototheca</taxon>
    </lineage>
</organism>
<reference evidence="7" key="1">
    <citation type="submission" date="2021-01" db="EMBL/GenBank/DDBJ databases">
        <authorList>
            <person name="Eckstrom K.M.E."/>
        </authorList>
    </citation>
    <scope>NUCLEOTIDE SEQUENCE</scope>
    <source>
        <strain evidence="7">UVCC 0001</strain>
    </source>
</reference>
<feature type="domain" description="Chromatin assembly factor 1 subunit A dimerization" evidence="6">
    <location>
        <begin position="328"/>
        <end position="399"/>
    </location>
</feature>
<name>A0AAD9IL22_PROWI</name>
<keyword evidence="4" id="KW-0539">Nucleus</keyword>
<feature type="region of interest" description="Disordered" evidence="5">
    <location>
        <begin position="180"/>
        <end position="220"/>
    </location>
</feature>
<accession>A0AAD9IL22</accession>
<dbReference type="GO" id="GO:0006281">
    <property type="term" value="P:DNA repair"/>
    <property type="evidence" value="ECO:0007669"/>
    <property type="project" value="UniProtKB-KW"/>
</dbReference>
<gene>
    <name evidence="7" type="ORF">QBZ16_003445</name>
</gene>
<evidence type="ECO:0000256" key="2">
    <source>
        <dbReference type="ARBA" id="ARBA00022763"/>
    </source>
</evidence>
<feature type="region of interest" description="Disordered" evidence="5">
    <location>
        <begin position="509"/>
        <end position="540"/>
    </location>
</feature>
<feature type="region of interest" description="Disordered" evidence="5">
    <location>
        <begin position="374"/>
        <end position="403"/>
    </location>
</feature>
<feature type="region of interest" description="Disordered" evidence="5">
    <location>
        <begin position="610"/>
        <end position="634"/>
    </location>
</feature>
<keyword evidence="8" id="KW-1185">Reference proteome</keyword>
<keyword evidence="2" id="KW-0227">DNA damage</keyword>
<dbReference type="PANTHER" id="PTHR15272">
    <property type="entry name" value="CHROMATIN ASSEMBLY FACTOR 1 SUBUNIT A CAF-1 SUBUNIT A"/>
    <property type="match status" value="1"/>
</dbReference>
<dbReference type="GO" id="GO:0006334">
    <property type="term" value="P:nucleosome assembly"/>
    <property type="evidence" value="ECO:0007669"/>
    <property type="project" value="TreeGrafter"/>
</dbReference>
<dbReference type="GO" id="GO:0005634">
    <property type="term" value="C:nucleus"/>
    <property type="evidence" value="ECO:0007669"/>
    <property type="project" value="UniProtKB-SubCell"/>
</dbReference>
<dbReference type="Pfam" id="PF12253">
    <property type="entry name" value="CAF1A_dimeriz"/>
    <property type="match status" value="1"/>
</dbReference>
<evidence type="ECO:0000256" key="3">
    <source>
        <dbReference type="ARBA" id="ARBA00023204"/>
    </source>
</evidence>
<dbReference type="EMBL" id="JASFZW010000004">
    <property type="protein sequence ID" value="KAK2078605.1"/>
    <property type="molecule type" value="Genomic_DNA"/>
</dbReference>
<dbReference type="Proteomes" id="UP001255856">
    <property type="component" value="Unassembled WGS sequence"/>
</dbReference>
<dbReference type="PANTHER" id="PTHR15272:SF0">
    <property type="entry name" value="CHROMATIN ASSEMBLY FACTOR 1 SUBUNIT A"/>
    <property type="match status" value="1"/>
</dbReference>
<feature type="compositionally biased region" description="Low complexity" evidence="5">
    <location>
        <begin position="518"/>
        <end position="538"/>
    </location>
</feature>